<evidence type="ECO:0000256" key="2">
    <source>
        <dbReference type="ARBA" id="ARBA00023136"/>
    </source>
</evidence>
<dbReference type="EMBL" id="JABFCR010000045">
    <property type="protein sequence ID" value="NNU34421.1"/>
    <property type="molecule type" value="Genomic_DNA"/>
</dbReference>
<keyword evidence="2" id="KW-0472">Membrane</keyword>
<dbReference type="InterPro" id="IPR036942">
    <property type="entry name" value="Beta-barrel_TonB_sf"/>
</dbReference>
<comment type="subcellular location">
    <subcellularLocation>
        <location evidence="1">Cell outer membrane</location>
    </subcellularLocation>
</comment>
<evidence type="ECO:0000313" key="5">
    <source>
        <dbReference type="EMBL" id="NNU34421.1"/>
    </source>
</evidence>
<dbReference type="SUPFAM" id="SSF56935">
    <property type="entry name" value="Porins"/>
    <property type="match status" value="1"/>
</dbReference>
<keyword evidence="3" id="KW-0998">Cell outer membrane</keyword>
<protein>
    <submittedName>
        <fullName evidence="5">TonB-dependent receptor</fullName>
    </submittedName>
</protein>
<gene>
    <name evidence="5" type="ORF">HK413_10285</name>
</gene>
<dbReference type="Proteomes" id="UP000566071">
    <property type="component" value="Unassembled WGS sequence"/>
</dbReference>
<evidence type="ECO:0000313" key="6">
    <source>
        <dbReference type="Proteomes" id="UP000566071"/>
    </source>
</evidence>
<dbReference type="Gene3D" id="2.40.170.20">
    <property type="entry name" value="TonB-dependent receptor, beta-barrel domain"/>
    <property type="match status" value="1"/>
</dbReference>
<dbReference type="Pfam" id="PF00593">
    <property type="entry name" value="TonB_dep_Rec_b-barrel"/>
    <property type="match status" value="1"/>
</dbReference>
<dbReference type="InterPro" id="IPR000531">
    <property type="entry name" value="Beta-barrel_TonB"/>
</dbReference>
<feature type="domain" description="TonB-dependent receptor-like beta-barrel" evidence="4">
    <location>
        <begin position="15"/>
        <end position="207"/>
    </location>
</feature>
<proteinExistence type="predicted"/>
<keyword evidence="6" id="KW-1185">Reference proteome</keyword>
<reference evidence="5 6" key="1">
    <citation type="submission" date="2020-05" db="EMBL/GenBank/DDBJ databases">
        <authorList>
            <person name="Khan S.A."/>
            <person name="Jeon C.O."/>
            <person name="Chun B.H."/>
        </authorList>
    </citation>
    <scope>NUCLEOTIDE SEQUENCE [LARGE SCALE GENOMIC DNA]</scope>
    <source>
        <strain evidence="5 6">S1162</strain>
    </source>
</reference>
<accession>A0ABX1W2G3</accession>
<evidence type="ECO:0000259" key="4">
    <source>
        <dbReference type="Pfam" id="PF00593"/>
    </source>
</evidence>
<sequence length="211" mass="23706">MQCRYSLQIADWLSADLKYQYQQSWNNATTNNNLAAFYTRDLINRFSQLTATGINYRIPKGGILDTRDVVNKAQSVRGQLDINNSGGDKHELSAIAGAEVRETQSHITTGKLYGYDANTATTVGVDYTNIYPTFDGIYGNSYIPYGNSVDQLTNRFVSVYANAAYTYDRRYTLSGSARRDASNIFGVNTNQKWVPLWSAGFLWRIDRGTVL</sequence>
<comment type="caution">
    <text evidence="5">The sequence shown here is derived from an EMBL/GenBank/DDBJ whole genome shotgun (WGS) entry which is preliminary data.</text>
</comment>
<evidence type="ECO:0000256" key="3">
    <source>
        <dbReference type="ARBA" id="ARBA00023237"/>
    </source>
</evidence>
<name>A0ABX1W2G3_9SPHI</name>
<keyword evidence="5" id="KW-0675">Receptor</keyword>
<organism evidence="5 6">
    <name type="scientific">Mucilaginibacter humi</name>
    <dbReference type="NCBI Taxonomy" id="2732510"/>
    <lineage>
        <taxon>Bacteria</taxon>
        <taxon>Pseudomonadati</taxon>
        <taxon>Bacteroidota</taxon>
        <taxon>Sphingobacteriia</taxon>
        <taxon>Sphingobacteriales</taxon>
        <taxon>Sphingobacteriaceae</taxon>
        <taxon>Mucilaginibacter</taxon>
    </lineage>
</organism>
<evidence type="ECO:0000256" key="1">
    <source>
        <dbReference type="ARBA" id="ARBA00004442"/>
    </source>
</evidence>